<dbReference type="CDD" id="cd12680">
    <property type="entry name" value="RRM_THOC4"/>
    <property type="match status" value="1"/>
</dbReference>
<dbReference type="PROSITE" id="PS50102">
    <property type="entry name" value="RRM"/>
    <property type="match status" value="1"/>
</dbReference>
<dbReference type="PANTHER" id="PTHR19965">
    <property type="entry name" value="RNA AND EXPORT FACTOR BINDING PROTEIN"/>
    <property type="match status" value="1"/>
</dbReference>
<dbReference type="Gene3D" id="3.30.70.330">
    <property type="match status" value="1"/>
</dbReference>
<name>A0A8T0KDM3_PHAAN</name>
<feature type="region of interest" description="Disordered" evidence="7">
    <location>
        <begin position="247"/>
        <end position="300"/>
    </location>
</feature>
<dbReference type="InterPro" id="IPR035979">
    <property type="entry name" value="RBD_domain_sf"/>
</dbReference>
<evidence type="ECO:0000256" key="5">
    <source>
        <dbReference type="ARBA" id="ARBA00023242"/>
    </source>
</evidence>
<organism evidence="9 10">
    <name type="scientific">Phaseolus angularis</name>
    <name type="common">Azuki bean</name>
    <name type="synonym">Vigna angularis</name>
    <dbReference type="NCBI Taxonomy" id="3914"/>
    <lineage>
        <taxon>Eukaryota</taxon>
        <taxon>Viridiplantae</taxon>
        <taxon>Streptophyta</taxon>
        <taxon>Embryophyta</taxon>
        <taxon>Tracheophyta</taxon>
        <taxon>Spermatophyta</taxon>
        <taxon>Magnoliopsida</taxon>
        <taxon>eudicotyledons</taxon>
        <taxon>Gunneridae</taxon>
        <taxon>Pentapetalae</taxon>
        <taxon>rosids</taxon>
        <taxon>fabids</taxon>
        <taxon>Fabales</taxon>
        <taxon>Fabaceae</taxon>
        <taxon>Papilionoideae</taxon>
        <taxon>50 kb inversion clade</taxon>
        <taxon>NPAAA clade</taxon>
        <taxon>indigoferoid/millettioid clade</taxon>
        <taxon>Phaseoleae</taxon>
        <taxon>Vigna</taxon>
    </lineage>
</organism>
<feature type="region of interest" description="Disordered" evidence="7">
    <location>
        <begin position="95"/>
        <end position="123"/>
    </location>
</feature>
<dbReference type="EMBL" id="JABFOF010000005">
    <property type="protein sequence ID" value="KAG2397694.1"/>
    <property type="molecule type" value="Genomic_DNA"/>
</dbReference>
<dbReference type="GO" id="GO:0006406">
    <property type="term" value="P:mRNA export from nucleus"/>
    <property type="evidence" value="ECO:0007669"/>
    <property type="project" value="TreeGrafter"/>
</dbReference>
<feature type="domain" description="RRM" evidence="8">
    <location>
        <begin position="158"/>
        <end position="235"/>
    </location>
</feature>
<feature type="region of interest" description="Disordered" evidence="7">
    <location>
        <begin position="40"/>
        <end position="77"/>
    </location>
</feature>
<keyword evidence="5" id="KW-0539">Nucleus</keyword>
<evidence type="ECO:0000256" key="2">
    <source>
        <dbReference type="ARBA" id="ARBA00022448"/>
    </source>
</evidence>
<dbReference type="PANTHER" id="PTHR19965:SF35">
    <property type="entry name" value="RNA ANNEALING PROTEIN YRA1"/>
    <property type="match status" value="1"/>
</dbReference>
<dbReference type="InterPro" id="IPR025715">
    <property type="entry name" value="FoP_C"/>
</dbReference>
<feature type="compositionally biased region" description="Gly residues" evidence="7">
    <location>
        <begin position="251"/>
        <end position="261"/>
    </location>
</feature>
<evidence type="ECO:0000256" key="7">
    <source>
        <dbReference type="SAM" id="MobiDB-lite"/>
    </source>
</evidence>
<feature type="compositionally biased region" description="Gly residues" evidence="7">
    <location>
        <begin position="270"/>
        <end position="285"/>
    </location>
</feature>
<dbReference type="Pfam" id="PF00076">
    <property type="entry name" value="RRM_1"/>
    <property type="match status" value="1"/>
</dbReference>
<dbReference type="SMART" id="SM01218">
    <property type="entry name" value="FoP_duplication"/>
    <property type="match status" value="1"/>
</dbReference>
<proteinExistence type="predicted"/>
<gene>
    <name evidence="9" type="ORF">HKW66_Vig0140700</name>
</gene>
<dbReference type="InterPro" id="IPR012677">
    <property type="entry name" value="Nucleotide-bd_a/b_plait_sf"/>
</dbReference>
<comment type="subcellular location">
    <subcellularLocation>
        <location evidence="1">Nucleus</location>
    </subcellularLocation>
</comment>
<feature type="compositionally biased region" description="Basic and acidic residues" evidence="7">
    <location>
        <begin position="1"/>
        <end position="16"/>
    </location>
</feature>
<dbReference type="Pfam" id="PF13865">
    <property type="entry name" value="FoP_duplication"/>
    <property type="match status" value="1"/>
</dbReference>
<evidence type="ECO:0000256" key="3">
    <source>
        <dbReference type="ARBA" id="ARBA00022816"/>
    </source>
</evidence>
<keyword evidence="4 6" id="KW-0694">RNA-binding</keyword>
<evidence type="ECO:0000256" key="1">
    <source>
        <dbReference type="ARBA" id="ARBA00004123"/>
    </source>
</evidence>
<feature type="region of interest" description="Disordered" evidence="7">
    <location>
        <begin position="1"/>
        <end position="26"/>
    </location>
</feature>
<evidence type="ECO:0000256" key="6">
    <source>
        <dbReference type="PROSITE-ProRule" id="PRU00176"/>
    </source>
</evidence>
<evidence type="ECO:0000313" key="9">
    <source>
        <dbReference type="EMBL" id="KAG2397694.1"/>
    </source>
</evidence>
<protein>
    <submittedName>
        <fullName evidence="9">THO complex subunit 4A ALYREF-like protein</fullName>
    </submittedName>
</protein>
<dbReference type="SMART" id="SM00360">
    <property type="entry name" value="RRM"/>
    <property type="match status" value="1"/>
</dbReference>
<dbReference type="SUPFAM" id="SSF54928">
    <property type="entry name" value="RNA-binding domain, RBD"/>
    <property type="match status" value="1"/>
</dbReference>
<evidence type="ECO:0000259" key="8">
    <source>
        <dbReference type="PROSITE" id="PS50102"/>
    </source>
</evidence>
<feature type="compositionally biased region" description="Polar residues" evidence="7">
    <location>
        <begin position="96"/>
        <end position="106"/>
    </location>
</feature>
<dbReference type="FunFam" id="3.30.70.330:FF:000273">
    <property type="entry name" value="THO complex subunit 4"/>
    <property type="match status" value="1"/>
</dbReference>
<comment type="caution">
    <text evidence="9">The sequence shown here is derived from an EMBL/GenBank/DDBJ whole genome shotgun (WGS) entry which is preliminary data.</text>
</comment>
<dbReference type="GO" id="GO:0005634">
    <property type="term" value="C:nucleus"/>
    <property type="evidence" value="ECO:0007669"/>
    <property type="project" value="UniProtKB-SubCell"/>
</dbReference>
<accession>A0A8T0KDM3</accession>
<evidence type="ECO:0000313" key="10">
    <source>
        <dbReference type="Proteomes" id="UP000743370"/>
    </source>
</evidence>
<sequence>MEAPEKKESNQKKEFHGAPLMNAEEHDGLLDFEEILRERDTRSASERVLPLPASARAEPGKSRSFLISVPKPKPESANMSAALDLTFDDIIKNNKKSGSGNFRGQNRSSGSGHGPSRRFPNRSANRAAPYATAKVDQPVAAAGYPSQGGSASSMETGTKLYISNLDYGVSNDDIKELFSEVGDLKRHGVHYDRSGRSEGTAEVVFSRRADAVAAVKRYNNVQLDGKPMKIEIVGNISMPGVPAANRAIGNLNGGPRSGQGRSGAFRKPGGRGQGIQRDGGQGRGRGGGRRDEKLSADDLDADLEKYHAEAIQLN</sequence>
<feature type="compositionally biased region" description="Basic and acidic residues" evidence="7">
    <location>
        <begin position="288"/>
        <end position="300"/>
    </location>
</feature>
<dbReference type="Proteomes" id="UP000743370">
    <property type="component" value="Unassembled WGS sequence"/>
</dbReference>
<keyword evidence="3" id="KW-0509">mRNA transport</keyword>
<dbReference type="InterPro" id="IPR000504">
    <property type="entry name" value="RRM_dom"/>
</dbReference>
<reference evidence="9 10" key="1">
    <citation type="submission" date="2020-05" db="EMBL/GenBank/DDBJ databases">
        <title>Vigna angularis (adzuki bean) Var. LongXiaoDou No. 4 denovo assembly.</title>
        <authorList>
            <person name="Xiang H."/>
        </authorList>
    </citation>
    <scope>NUCLEOTIDE SEQUENCE [LARGE SCALE GENOMIC DNA]</scope>
    <source>
        <tissue evidence="9">Leaf</tissue>
    </source>
</reference>
<dbReference type="AlphaFoldDB" id="A0A8T0KDM3"/>
<evidence type="ECO:0000256" key="4">
    <source>
        <dbReference type="ARBA" id="ARBA00022884"/>
    </source>
</evidence>
<keyword evidence="2" id="KW-0813">Transport</keyword>
<dbReference type="InterPro" id="IPR051229">
    <property type="entry name" value="ALYREF_mRNA_export"/>
</dbReference>
<dbReference type="GO" id="GO:0003729">
    <property type="term" value="F:mRNA binding"/>
    <property type="evidence" value="ECO:0007669"/>
    <property type="project" value="TreeGrafter"/>
</dbReference>